<dbReference type="PROSITE" id="PS00059">
    <property type="entry name" value="ADH_ZINC"/>
    <property type="match status" value="1"/>
</dbReference>
<evidence type="ECO:0000313" key="8">
    <source>
        <dbReference type="EMBL" id="NKY57328.1"/>
    </source>
</evidence>
<evidence type="ECO:0000256" key="2">
    <source>
        <dbReference type="ARBA" id="ARBA00008072"/>
    </source>
</evidence>
<evidence type="ECO:0000256" key="6">
    <source>
        <dbReference type="RuleBase" id="RU361277"/>
    </source>
</evidence>
<dbReference type="InterPro" id="IPR020843">
    <property type="entry name" value="ER"/>
</dbReference>
<evidence type="ECO:0000313" key="9">
    <source>
        <dbReference type="Proteomes" id="UP000570678"/>
    </source>
</evidence>
<dbReference type="Gene3D" id="3.90.180.10">
    <property type="entry name" value="Medium-chain alcohol dehydrogenases, catalytic domain"/>
    <property type="match status" value="1"/>
</dbReference>
<gene>
    <name evidence="8" type="ORF">HGA15_14425</name>
</gene>
<protein>
    <submittedName>
        <fullName evidence="8">Zinc-binding dehydrogenase</fullName>
    </submittedName>
</protein>
<dbReference type="SUPFAM" id="SSF50129">
    <property type="entry name" value="GroES-like"/>
    <property type="match status" value="1"/>
</dbReference>
<dbReference type="InterPro" id="IPR002328">
    <property type="entry name" value="ADH_Zn_CS"/>
</dbReference>
<accession>A0A846YJN4</accession>
<keyword evidence="3 6" id="KW-0479">Metal-binding</keyword>
<dbReference type="EMBL" id="JAAXOT010000006">
    <property type="protein sequence ID" value="NKY57328.1"/>
    <property type="molecule type" value="Genomic_DNA"/>
</dbReference>
<dbReference type="SMART" id="SM00829">
    <property type="entry name" value="PKS_ER"/>
    <property type="match status" value="1"/>
</dbReference>
<dbReference type="RefSeq" id="WP_062976158.1">
    <property type="nucleotide sequence ID" value="NZ_JAAXOT010000006.1"/>
</dbReference>
<keyword evidence="9" id="KW-1185">Reference proteome</keyword>
<dbReference type="InterPro" id="IPR036291">
    <property type="entry name" value="NAD(P)-bd_dom_sf"/>
</dbReference>
<dbReference type="GO" id="GO:0016491">
    <property type="term" value="F:oxidoreductase activity"/>
    <property type="evidence" value="ECO:0007669"/>
    <property type="project" value="UniProtKB-KW"/>
</dbReference>
<dbReference type="SUPFAM" id="SSF51735">
    <property type="entry name" value="NAD(P)-binding Rossmann-fold domains"/>
    <property type="match status" value="1"/>
</dbReference>
<proteinExistence type="inferred from homology"/>
<organism evidence="8 9">
    <name type="scientific">Nocardia flavorosea</name>
    <dbReference type="NCBI Taxonomy" id="53429"/>
    <lineage>
        <taxon>Bacteria</taxon>
        <taxon>Bacillati</taxon>
        <taxon>Actinomycetota</taxon>
        <taxon>Actinomycetes</taxon>
        <taxon>Mycobacteriales</taxon>
        <taxon>Nocardiaceae</taxon>
        <taxon>Nocardia</taxon>
    </lineage>
</organism>
<keyword evidence="4 6" id="KW-0862">Zinc</keyword>
<sequence length="355" mass="37176">MPTTTRAYFQREPNGALELDTVTLGDPKPHSVRVRITATGVCQSQIYWMSQPRPEPLLFGHEGHGIVEEVGSAVTRVAAGDSVLVTWLPGERSATRAPERTEAVLADGSTAFWSNVNTWAEHTVVDEEYLIRLPAEITDPAIGLVGCAVPTGAGAVINAADVRAGDAVAVIGLGGVGLSAVVAAAARDAAVVYAVDIAGDKLEFARHFGASHTVDSTTTDLAQIAHTSVVSRTGLPGFDKVIDCVGSTATINQSIAAVHAGRVSLHRGGVVVVVGVPKGDVPIDAIQLLTQEKSLLGTLGGSCTHEQLNELCRWSLDGRLDLGRLVTDRYGFDDLPKAVEALRAGKILGRALVTM</sequence>
<dbReference type="InterPro" id="IPR011032">
    <property type="entry name" value="GroES-like_sf"/>
</dbReference>
<comment type="cofactor">
    <cofactor evidence="1 6">
        <name>Zn(2+)</name>
        <dbReference type="ChEBI" id="CHEBI:29105"/>
    </cofactor>
</comment>
<dbReference type="GO" id="GO:0008270">
    <property type="term" value="F:zinc ion binding"/>
    <property type="evidence" value="ECO:0007669"/>
    <property type="project" value="InterPro"/>
</dbReference>
<reference evidence="8 9" key="1">
    <citation type="submission" date="2020-04" db="EMBL/GenBank/DDBJ databases">
        <title>MicrobeNet Type strains.</title>
        <authorList>
            <person name="Nicholson A.C."/>
        </authorList>
    </citation>
    <scope>NUCLEOTIDE SEQUENCE [LARGE SCALE GENOMIC DNA]</scope>
    <source>
        <strain evidence="8 9">JCM 3332</strain>
    </source>
</reference>
<evidence type="ECO:0000256" key="3">
    <source>
        <dbReference type="ARBA" id="ARBA00022723"/>
    </source>
</evidence>
<keyword evidence="5" id="KW-0560">Oxidoreductase</keyword>
<evidence type="ECO:0000259" key="7">
    <source>
        <dbReference type="SMART" id="SM00829"/>
    </source>
</evidence>
<dbReference type="PANTHER" id="PTHR43350">
    <property type="entry name" value="NAD-DEPENDENT ALCOHOL DEHYDROGENASE"/>
    <property type="match status" value="1"/>
</dbReference>
<dbReference type="AlphaFoldDB" id="A0A846YJN4"/>
<dbReference type="InterPro" id="IPR013149">
    <property type="entry name" value="ADH-like_C"/>
</dbReference>
<dbReference type="Pfam" id="PF00107">
    <property type="entry name" value="ADH_zinc_N"/>
    <property type="match status" value="1"/>
</dbReference>
<dbReference type="Pfam" id="PF08240">
    <property type="entry name" value="ADH_N"/>
    <property type="match status" value="1"/>
</dbReference>
<evidence type="ECO:0000256" key="1">
    <source>
        <dbReference type="ARBA" id="ARBA00001947"/>
    </source>
</evidence>
<dbReference type="PANTHER" id="PTHR43350:SF21">
    <property type="entry name" value="S-NITROSOMYCOTHIOL REDUCTASE MSCR"/>
    <property type="match status" value="1"/>
</dbReference>
<comment type="caution">
    <text evidence="8">The sequence shown here is derived from an EMBL/GenBank/DDBJ whole genome shotgun (WGS) entry which is preliminary data.</text>
</comment>
<name>A0A846YJN4_9NOCA</name>
<feature type="domain" description="Enoyl reductase (ER)" evidence="7">
    <location>
        <begin position="15"/>
        <end position="353"/>
    </location>
</feature>
<dbReference type="Gene3D" id="3.40.50.720">
    <property type="entry name" value="NAD(P)-binding Rossmann-like Domain"/>
    <property type="match status" value="1"/>
</dbReference>
<comment type="similarity">
    <text evidence="2 6">Belongs to the zinc-containing alcohol dehydrogenase family.</text>
</comment>
<dbReference type="Proteomes" id="UP000570678">
    <property type="component" value="Unassembled WGS sequence"/>
</dbReference>
<evidence type="ECO:0000256" key="5">
    <source>
        <dbReference type="ARBA" id="ARBA00023002"/>
    </source>
</evidence>
<dbReference type="InterPro" id="IPR013154">
    <property type="entry name" value="ADH-like_N"/>
</dbReference>
<evidence type="ECO:0000256" key="4">
    <source>
        <dbReference type="ARBA" id="ARBA00022833"/>
    </source>
</evidence>